<dbReference type="EMBL" id="JASGBH010000004">
    <property type="protein sequence ID" value="MDI9233712.1"/>
    <property type="molecule type" value="Genomic_DNA"/>
</dbReference>
<evidence type="ECO:0000256" key="1">
    <source>
        <dbReference type="SAM" id="MobiDB-lite"/>
    </source>
</evidence>
<name>A0ABT6X6I2_9BURK</name>
<reference evidence="2" key="1">
    <citation type="submission" date="2023-05" db="EMBL/GenBank/DDBJ databases">
        <title>Limnohabitans sp. strain HM2-2 Genome sequencing and assembly.</title>
        <authorList>
            <person name="Jung Y."/>
        </authorList>
    </citation>
    <scope>NUCLEOTIDE SEQUENCE</scope>
    <source>
        <strain evidence="2">HM2-2</strain>
    </source>
</reference>
<dbReference type="RefSeq" id="WP_283224103.1">
    <property type="nucleotide sequence ID" value="NZ_JASGBH010000004.1"/>
</dbReference>
<proteinExistence type="predicted"/>
<evidence type="ECO:0000313" key="3">
    <source>
        <dbReference type="Proteomes" id="UP001431902"/>
    </source>
</evidence>
<keyword evidence="3" id="KW-1185">Reference proteome</keyword>
<feature type="region of interest" description="Disordered" evidence="1">
    <location>
        <begin position="18"/>
        <end position="42"/>
    </location>
</feature>
<sequence length="129" mass="14706">MSKTNELQSKIGAMFGSVDEIEKNEKRKQEIDEENEKKRKEGKGEAIFIIRQLMATFSISEGDLFATTTEKRKNQPASKKSMYDFVVGAIYEKDGNKWEYTGKKGRRPAWVSEAIESGTIAKHQIKKPT</sequence>
<accession>A0ABT6X6I2</accession>
<dbReference type="Proteomes" id="UP001431902">
    <property type="component" value="Unassembled WGS sequence"/>
</dbReference>
<comment type="caution">
    <text evidence="2">The sequence shown here is derived from an EMBL/GenBank/DDBJ whole genome shotgun (WGS) entry which is preliminary data.</text>
</comment>
<organism evidence="2 3">
    <name type="scientific">Limnohabitans lacus</name>
    <dbReference type="NCBI Taxonomy" id="3045173"/>
    <lineage>
        <taxon>Bacteria</taxon>
        <taxon>Pseudomonadati</taxon>
        <taxon>Pseudomonadota</taxon>
        <taxon>Betaproteobacteria</taxon>
        <taxon>Burkholderiales</taxon>
        <taxon>Comamonadaceae</taxon>
        <taxon>Limnohabitans</taxon>
    </lineage>
</organism>
<gene>
    <name evidence="2" type="ORF">QLQ16_07665</name>
</gene>
<protein>
    <submittedName>
        <fullName evidence="2">H-NS histone family protein</fullName>
    </submittedName>
</protein>
<evidence type="ECO:0000313" key="2">
    <source>
        <dbReference type="EMBL" id="MDI9233712.1"/>
    </source>
</evidence>
<feature type="compositionally biased region" description="Basic and acidic residues" evidence="1">
    <location>
        <begin position="20"/>
        <end position="42"/>
    </location>
</feature>